<dbReference type="InterPro" id="IPR017900">
    <property type="entry name" value="4Fe4S_Fe_S_CS"/>
</dbReference>
<organism evidence="12 13">
    <name type="scientific">Candidatus Auribacter fodinae</name>
    <dbReference type="NCBI Taxonomy" id="2093366"/>
    <lineage>
        <taxon>Bacteria</taxon>
        <taxon>Pseudomonadati</taxon>
        <taxon>Candidatus Auribacterota</taxon>
        <taxon>Candidatus Auribacteria</taxon>
        <taxon>Candidatus Auribacterales</taxon>
        <taxon>Candidatus Auribacteraceae</taxon>
        <taxon>Candidatus Auribacter</taxon>
    </lineage>
</organism>
<evidence type="ECO:0000256" key="6">
    <source>
        <dbReference type="ARBA" id="ARBA00029447"/>
    </source>
</evidence>
<dbReference type="GO" id="GO:0051539">
    <property type="term" value="F:4 iron, 4 sulfur cluster binding"/>
    <property type="evidence" value="ECO:0007669"/>
    <property type="project" value="UniProtKB-KW"/>
</dbReference>
<dbReference type="SUPFAM" id="SSF54862">
    <property type="entry name" value="4Fe-4S ferredoxins"/>
    <property type="match status" value="1"/>
</dbReference>
<dbReference type="InterPro" id="IPR051310">
    <property type="entry name" value="MCP_chemotaxis"/>
</dbReference>
<dbReference type="Gene3D" id="3.40.950.10">
    <property type="entry name" value="Fe-only Hydrogenase (Larger Subunit), Chain L, domain 3"/>
    <property type="match status" value="1"/>
</dbReference>
<dbReference type="GO" id="GO:0046872">
    <property type="term" value="F:metal ion binding"/>
    <property type="evidence" value="ECO:0007669"/>
    <property type="project" value="UniProtKB-KW"/>
</dbReference>
<dbReference type="EMBL" id="QZJZ01000052">
    <property type="protein sequence ID" value="RJP59285.1"/>
    <property type="molecule type" value="Genomic_DNA"/>
</dbReference>
<dbReference type="InterPro" id="IPR004089">
    <property type="entry name" value="MCPsignal_dom"/>
</dbReference>
<keyword evidence="5" id="KW-0411">Iron-sulfur</keyword>
<feature type="domain" description="4Fe-4S ferredoxin-type" evidence="10">
    <location>
        <begin position="35"/>
        <end position="64"/>
    </location>
</feature>
<keyword evidence="2" id="KW-0145">Chemotaxis</keyword>
<keyword evidence="3" id="KW-0479">Metal-binding</keyword>
<evidence type="ECO:0000313" key="12">
    <source>
        <dbReference type="EMBL" id="RJP59285.1"/>
    </source>
</evidence>
<dbReference type="PANTHER" id="PTHR43531:SF11">
    <property type="entry name" value="METHYL-ACCEPTING CHEMOTAXIS PROTEIN 3"/>
    <property type="match status" value="1"/>
</dbReference>
<feature type="domain" description="4Fe-4S" evidence="11">
    <location>
        <begin position="382"/>
        <end position="443"/>
    </location>
</feature>
<evidence type="ECO:0000256" key="2">
    <source>
        <dbReference type="ARBA" id="ARBA00022500"/>
    </source>
</evidence>
<evidence type="ECO:0000259" key="10">
    <source>
        <dbReference type="PROSITE" id="PS51379"/>
    </source>
</evidence>
<dbReference type="PANTHER" id="PTHR43531">
    <property type="entry name" value="PROTEIN ICFG"/>
    <property type="match status" value="1"/>
</dbReference>
<evidence type="ECO:0000256" key="8">
    <source>
        <dbReference type="SAM" id="Coils"/>
    </source>
</evidence>
<dbReference type="PROSITE" id="PS51656">
    <property type="entry name" value="4FE4S"/>
    <property type="match status" value="1"/>
</dbReference>
<dbReference type="InterPro" id="IPR017896">
    <property type="entry name" value="4Fe4S_Fe-S-bd"/>
</dbReference>
<dbReference type="Gene3D" id="1.10.15.40">
    <property type="entry name" value="Electron transport complex subunit B, putative Fe-S cluster"/>
    <property type="match status" value="1"/>
</dbReference>
<dbReference type="Pfam" id="PF02906">
    <property type="entry name" value="Fe_hyd_lg_C"/>
    <property type="match status" value="1"/>
</dbReference>
<evidence type="ECO:0000313" key="13">
    <source>
        <dbReference type="Proteomes" id="UP000266426"/>
    </source>
</evidence>
<dbReference type="GO" id="GO:0007165">
    <property type="term" value="P:signal transduction"/>
    <property type="evidence" value="ECO:0007669"/>
    <property type="project" value="UniProtKB-KW"/>
</dbReference>
<dbReference type="InterPro" id="IPR007202">
    <property type="entry name" value="4Fe-4S_dom"/>
</dbReference>
<comment type="caution">
    <text evidence="12">The sequence shown here is derived from an EMBL/GenBank/DDBJ whole genome shotgun (WGS) entry which is preliminary data.</text>
</comment>
<dbReference type="PROSITE" id="PS51379">
    <property type="entry name" value="4FE4S_FER_2"/>
    <property type="match status" value="2"/>
</dbReference>
<evidence type="ECO:0000256" key="7">
    <source>
        <dbReference type="PROSITE-ProRule" id="PRU00284"/>
    </source>
</evidence>
<feature type="domain" description="4Fe-4S ferredoxin-type" evidence="10">
    <location>
        <begin position="5"/>
        <end position="34"/>
    </location>
</feature>
<dbReference type="SMART" id="SM00283">
    <property type="entry name" value="MA"/>
    <property type="match status" value="1"/>
</dbReference>
<keyword evidence="1" id="KW-0004">4Fe-4S</keyword>
<accession>A0A3A4QZK6</accession>
<keyword evidence="7" id="KW-0807">Transducer</keyword>
<proteinExistence type="inferred from homology"/>
<evidence type="ECO:0000256" key="5">
    <source>
        <dbReference type="ARBA" id="ARBA00023014"/>
    </source>
</evidence>
<dbReference type="SUPFAM" id="SSF58104">
    <property type="entry name" value="Methyl-accepting chemotaxis protein (MCP) signaling domain"/>
    <property type="match status" value="1"/>
</dbReference>
<feature type="coiled-coil region" evidence="8">
    <location>
        <begin position="434"/>
        <end position="472"/>
    </location>
</feature>
<comment type="similarity">
    <text evidence="6">Belongs to the methyl-accepting chemotaxis (MCP) protein family.</text>
</comment>
<dbReference type="InterPro" id="IPR004108">
    <property type="entry name" value="Fe_hydrogenase_lsu_C"/>
</dbReference>
<dbReference type="InterPro" id="IPR004090">
    <property type="entry name" value="Chemotax_Me-accpt_rcpt"/>
</dbReference>
<dbReference type="GO" id="GO:0005886">
    <property type="term" value="C:plasma membrane"/>
    <property type="evidence" value="ECO:0007669"/>
    <property type="project" value="TreeGrafter"/>
</dbReference>
<dbReference type="Gene3D" id="3.40.50.1780">
    <property type="match status" value="1"/>
</dbReference>
<protein>
    <submittedName>
        <fullName evidence="12">Chemotaxis protein</fullName>
    </submittedName>
</protein>
<feature type="domain" description="Methyl-accepting transducer" evidence="9">
    <location>
        <begin position="465"/>
        <end position="672"/>
    </location>
</feature>
<reference evidence="12 13" key="1">
    <citation type="journal article" date="2017" name="ISME J.">
        <title>Energy and carbon metabolisms in a deep terrestrial subsurface fluid microbial community.</title>
        <authorList>
            <person name="Momper L."/>
            <person name="Jungbluth S.P."/>
            <person name="Lee M.D."/>
            <person name="Amend J.P."/>
        </authorList>
    </citation>
    <scope>NUCLEOTIDE SEQUENCE [LARGE SCALE GENOMIC DNA]</scope>
    <source>
        <strain evidence="12">SURF_26</strain>
    </source>
</reference>
<name>A0A3A4QZK6_9BACT</name>
<dbReference type="Pfam" id="PF13237">
    <property type="entry name" value="Fer4_10"/>
    <property type="match status" value="1"/>
</dbReference>
<keyword evidence="4" id="KW-0408">Iron</keyword>
<keyword evidence="8" id="KW-0175">Coiled coil</keyword>
<dbReference type="CDD" id="cd11386">
    <property type="entry name" value="MCP_signal"/>
    <property type="match status" value="1"/>
</dbReference>
<dbReference type="Pfam" id="PF00015">
    <property type="entry name" value="MCPsignal"/>
    <property type="match status" value="1"/>
</dbReference>
<dbReference type="PROSITE" id="PS50111">
    <property type="entry name" value="CHEMOTAXIS_TRANSDUC_2"/>
    <property type="match status" value="1"/>
</dbReference>
<gene>
    <name evidence="12" type="ORF">C4541_06345</name>
</gene>
<dbReference type="Gene3D" id="1.10.287.950">
    <property type="entry name" value="Methyl-accepting chemotaxis protein"/>
    <property type="match status" value="1"/>
</dbReference>
<dbReference type="PROSITE" id="PS00198">
    <property type="entry name" value="4FE4S_FER_1"/>
    <property type="match status" value="1"/>
</dbReference>
<evidence type="ECO:0000259" key="11">
    <source>
        <dbReference type="PROSITE" id="PS51656"/>
    </source>
</evidence>
<dbReference type="GO" id="GO:0006935">
    <property type="term" value="P:chemotaxis"/>
    <property type="evidence" value="ECO:0007669"/>
    <property type="project" value="UniProtKB-KW"/>
</dbReference>
<dbReference type="SUPFAM" id="SSF53920">
    <property type="entry name" value="Fe-only hydrogenase"/>
    <property type="match status" value="1"/>
</dbReference>
<dbReference type="Proteomes" id="UP000266426">
    <property type="component" value="Unassembled WGS sequence"/>
</dbReference>
<dbReference type="Gene3D" id="3.30.70.20">
    <property type="match status" value="1"/>
</dbReference>
<dbReference type="InterPro" id="IPR009016">
    <property type="entry name" value="Fe_hydrogenase"/>
</dbReference>
<evidence type="ECO:0000259" key="9">
    <source>
        <dbReference type="PROSITE" id="PS50111"/>
    </source>
</evidence>
<sequence length="672" mass="75437">MKLSKVIVVDSEKCVNCHMCISVCPVKYCNDGSGEYVELNPDMCIGCGNCVKACTHNARVIKDDFDDFMAALKRRENIVAIVAPAIASNFPDKYLHVNGWLKSIGVTACFDVSFGAELTVKSYLDHVKSRNPQLVIAQPCPAIVSFIQIYKPELLKYLAPKDSPMAHTMKMVRVFYPQYKNSKFAVISPCAAKKREFDEIGIGDYNVTMYSIDKYLKENNISLERCHAAEYDNPPAERAVLFSTPGGLLETAEREVPGIRNKTRKIEGAPLIYEYLEKLAETLHKSGKINNLLIDCLNCEYGCNGGTATVNQHASQEEIESHIQKRREHMEQKYRKKGLFAKKRSRKQLEKVIDKYYDSQLYDRKYADLRSNNITKIPSKSEFQKIYERMMKYSESDFINCASCGYNTCEKMAVAIHNNLNKPENCYYYQKKLVEKENEQLKTAEIELSEHRRNLEHEIQTRTEEISTANLQLQDELANRRQFEDMLNMKRERLNESKSSLEELLGSIKDMSSKLQKANDIAIDVSSRAGKSNKAIKETVCAIKDIASSAEKISNIIDVITAIASQTNLLALNAAIEAARAGEFGKGFAVVADEVRNLAEQSAGATKQITDIIKDVNNKIGNGVLLIEDVNSVMVELIGSVEDVVKLIETVTSATIAQEHSANRVTEAVSSI</sequence>
<dbReference type="GO" id="GO:0004888">
    <property type="term" value="F:transmembrane signaling receptor activity"/>
    <property type="evidence" value="ECO:0007669"/>
    <property type="project" value="InterPro"/>
</dbReference>
<evidence type="ECO:0000256" key="1">
    <source>
        <dbReference type="ARBA" id="ARBA00022485"/>
    </source>
</evidence>
<dbReference type="PRINTS" id="PR00260">
    <property type="entry name" value="CHEMTRNSDUCR"/>
</dbReference>
<dbReference type="AlphaFoldDB" id="A0A3A4QZK6"/>
<evidence type="ECO:0000256" key="4">
    <source>
        <dbReference type="ARBA" id="ARBA00023004"/>
    </source>
</evidence>
<evidence type="ECO:0000256" key="3">
    <source>
        <dbReference type="ARBA" id="ARBA00022723"/>
    </source>
</evidence>